<sequence length="227" mass="23298">MSREKRSHPATTTALLVLMVAVAAVGGFLVVQGFRGAELPGSDILGGGPSGPAGAPMPTETFALAPGAVTDPSDEPVAVAAESVVIPSLGIDASLRPNEIDASGLLVIPEDVAQVTYWTESAPIASPTGAVLVAGHVDSRDRGAGALFELHRVSPGAAIHLNHGGVTTRWKVVGMETIVKEALPQDIFRGDQGARELYLVTCGGEVVQDAAGRNTYSDNVIVTAVPY</sequence>
<name>R7WR70_9NOCA</name>
<keyword evidence="1" id="KW-0378">Hydrolase</keyword>
<proteinExistence type="predicted"/>
<dbReference type="GO" id="GO:0016787">
    <property type="term" value="F:hydrolase activity"/>
    <property type="evidence" value="ECO:0007669"/>
    <property type="project" value="UniProtKB-KW"/>
</dbReference>
<dbReference type="InterPro" id="IPR042001">
    <property type="entry name" value="Sortase_F"/>
</dbReference>
<dbReference type="PATRIC" id="fig|1273125.3.peg.762"/>
<reference evidence="3 4" key="1">
    <citation type="journal article" date="2013" name="Genome Announc.">
        <title>Draft Genome Sequence of Rhodococcus rhodnii Strain LMG5362, a Symbiont of Rhodnius prolixus (Hemiptera, Reduviidae, Triatominae), the Principle Vector of Trypanosoma cruzi.</title>
        <authorList>
            <person name="Pachebat J.A."/>
            <person name="van Keulen G."/>
            <person name="Whitten M.M."/>
            <person name="Girdwood S."/>
            <person name="Del Sol R."/>
            <person name="Dyson P.J."/>
            <person name="Facey P.D."/>
        </authorList>
    </citation>
    <scope>NUCLEOTIDE SEQUENCE [LARGE SCALE GENOMIC DNA]</scope>
    <source>
        <strain evidence="3 4">LMG 5362</strain>
    </source>
</reference>
<dbReference type="SUPFAM" id="SSF63817">
    <property type="entry name" value="Sortase"/>
    <property type="match status" value="1"/>
</dbReference>
<dbReference type="Gene3D" id="2.40.260.10">
    <property type="entry name" value="Sortase"/>
    <property type="match status" value="1"/>
</dbReference>
<evidence type="ECO:0008006" key="5">
    <source>
        <dbReference type="Google" id="ProtNLM"/>
    </source>
</evidence>
<keyword evidence="2" id="KW-1133">Transmembrane helix</keyword>
<organism evidence="3 4">
    <name type="scientific">Rhodococcus rhodnii LMG 5362</name>
    <dbReference type="NCBI Taxonomy" id="1273125"/>
    <lineage>
        <taxon>Bacteria</taxon>
        <taxon>Bacillati</taxon>
        <taxon>Actinomycetota</taxon>
        <taxon>Actinomycetes</taxon>
        <taxon>Mycobacteriales</taxon>
        <taxon>Nocardiaceae</taxon>
        <taxon>Rhodococcus</taxon>
    </lineage>
</organism>
<evidence type="ECO:0000313" key="3">
    <source>
        <dbReference type="EMBL" id="EOM77803.1"/>
    </source>
</evidence>
<evidence type="ECO:0000313" key="4">
    <source>
        <dbReference type="Proteomes" id="UP000013525"/>
    </source>
</evidence>
<comment type="caution">
    <text evidence="3">The sequence shown here is derived from an EMBL/GenBank/DDBJ whole genome shotgun (WGS) entry which is preliminary data.</text>
</comment>
<keyword evidence="2" id="KW-0812">Transmembrane</keyword>
<dbReference type="Pfam" id="PF04203">
    <property type="entry name" value="Sortase"/>
    <property type="match status" value="1"/>
</dbReference>
<accession>R7WR70</accession>
<evidence type="ECO:0000256" key="2">
    <source>
        <dbReference type="SAM" id="Phobius"/>
    </source>
</evidence>
<gene>
    <name evidence="3" type="ORF">Rrhod_0789</name>
</gene>
<dbReference type="RefSeq" id="WP_010836862.1">
    <property type="nucleotide sequence ID" value="NZ_APMY01000024.1"/>
</dbReference>
<dbReference type="InterPro" id="IPR005754">
    <property type="entry name" value="Sortase"/>
</dbReference>
<protein>
    <recommendedName>
        <fullName evidence="5">Peptidase C60</fullName>
    </recommendedName>
</protein>
<evidence type="ECO:0000256" key="1">
    <source>
        <dbReference type="ARBA" id="ARBA00022801"/>
    </source>
</evidence>
<feature type="transmembrane region" description="Helical" evidence="2">
    <location>
        <begin position="12"/>
        <end position="34"/>
    </location>
</feature>
<keyword evidence="2" id="KW-0472">Membrane</keyword>
<dbReference type="EMBL" id="APMY01000024">
    <property type="protein sequence ID" value="EOM77803.1"/>
    <property type="molecule type" value="Genomic_DNA"/>
</dbReference>
<dbReference type="CDD" id="cd05829">
    <property type="entry name" value="Sortase_F"/>
    <property type="match status" value="1"/>
</dbReference>
<dbReference type="Proteomes" id="UP000013525">
    <property type="component" value="Unassembled WGS sequence"/>
</dbReference>
<dbReference type="InterPro" id="IPR023365">
    <property type="entry name" value="Sortase_dom-sf"/>
</dbReference>
<keyword evidence="4" id="KW-1185">Reference proteome</keyword>
<dbReference type="eggNOG" id="COG3764">
    <property type="taxonomic scope" value="Bacteria"/>
</dbReference>
<dbReference type="AlphaFoldDB" id="R7WR70"/>